<gene>
    <name evidence="2" type="ORF">CIPAW_11G134300</name>
</gene>
<accession>A0A8T1P3C7</accession>
<protein>
    <submittedName>
        <fullName evidence="2">Uncharacterized protein</fullName>
    </submittedName>
</protein>
<dbReference type="EMBL" id="CM031819">
    <property type="protein sequence ID" value="KAG6636778.1"/>
    <property type="molecule type" value="Genomic_DNA"/>
</dbReference>
<name>A0A8T1P3C7_CARIL</name>
<feature type="region of interest" description="Disordered" evidence="1">
    <location>
        <begin position="1"/>
        <end position="22"/>
    </location>
</feature>
<sequence length="434" mass="48687">MSRDSHEELKRKKNETSASDLDALGEVKIFMESLLEDLKDTRENLFRWMREEMQKLVADDTASKPKRKKGSYGRENNRIQHQNKFEDNVQVQHNFEATLPVQHQNNSNNFKENIQVRHENNYEKNYMQSKKDLKSGIRDQNCNHGSAERSENGETRLVSSVMEKFQSGPSVQAQHQKNVVLGLRAPNCNDGSSERSLKGRRVADSNNCSKALEDQVGYVQAAGFLPSTEKAKGERLGFPDNQKFPSNSSDKVASSMYLTLPAILREPCAENYRLETSSYDYVNPITVGNWRALNSENANLMIDSSAYCDYFPDMQQEERLGSFAQTGSSIIECLNQNSTPISSMGTGFPVPLVQGMDGGFNTSSQLGSKSVPQENYNLLGLRMDGGAIRFSGENYALSEQYVANNFNRNSSYTTDGGLMGFQMPGLKEGRLFSK</sequence>
<evidence type="ECO:0000256" key="1">
    <source>
        <dbReference type="SAM" id="MobiDB-lite"/>
    </source>
</evidence>
<keyword evidence="3" id="KW-1185">Reference proteome</keyword>
<feature type="compositionally biased region" description="Basic and acidic residues" evidence="1">
    <location>
        <begin position="1"/>
        <end position="10"/>
    </location>
</feature>
<organism evidence="2 3">
    <name type="scientific">Carya illinoinensis</name>
    <name type="common">Pecan</name>
    <dbReference type="NCBI Taxonomy" id="32201"/>
    <lineage>
        <taxon>Eukaryota</taxon>
        <taxon>Viridiplantae</taxon>
        <taxon>Streptophyta</taxon>
        <taxon>Embryophyta</taxon>
        <taxon>Tracheophyta</taxon>
        <taxon>Spermatophyta</taxon>
        <taxon>Magnoliopsida</taxon>
        <taxon>eudicotyledons</taxon>
        <taxon>Gunneridae</taxon>
        <taxon>Pentapetalae</taxon>
        <taxon>rosids</taxon>
        <taxon>fabids</taxon>
        <taxon>Fagales</taxon>
        <taxon>Juglandaceae</taxon>
        <taxon>Carya</taxon>
    </lineage>
</organism>
<proteinExistence type="predicted"/>
<evidence type="ECO:0000313" key="2">
    <source>
        <dbReference type="EMBL" id="KAG6636778.1"/>
    </source>
</evidence>
<comment type="caution">
    <text evidence="2">The sequence shown here is derived from an EMBL/GenBank/DDBJ whole genome shotgun (WGS) entry which is preliminary data.</text>
</comment>
<dbReference type="Proteomes" id="UP000811609">
    <property type="component" value="Chromosome 11"/>
</dbReference>
<dbReference type="AlphaFoldDB" id="A0A8T1P3C7"/>
<reference evidence="2" key="1">
    <citation type="submission" date="2020-12" db="EMBL/GenBank/DDBJ databases">
        <title>WGS assembly of Carya illinoinensis cv. Pawnee.</title>
        <authorList>
            <person name="Platts A."/>
            <person name="Shu S."/>
            <person name="Wright S."/>
            <person name="Barry K."/>
            <person name="Edger P."/>
            <person name="Pires J.C."/>
            <person name="Schmutz J."/>
        </authorList>
    </citation>
    <scope>NUCLEOTIDE SEQUENCE</scope>
    <source>
        <tissue evidence="2">Leaf</tissue>
    </source>
</reference>
<evidence type="ECO:0000313" key="3">
    <source>
        <dbReference type="Proteomes" id="UP000811609"/>
    </source>
</evidence>
<feature type="region of interest" description="Disordered" evidence="1">
    <location>
        <begin position="58"/>
        <end position="82"/>
    </location>
</feature>